<sequence>MNSLFAQLFTSLQTHIATTVPEIKGILPEMGQTEIYSSVPAIWPCVFIDFNNVNFTEILNQGQRANGELQLRLVYYVLAADGVTFVDTNTVMGYYEAERKLHEALQGWSSNGINPLSRIKVNTEVRSDAFRARVLTYSLDFEEYLEVNTTQTGKPQLEIAEVEI</sequence>
<evidence type="ECO:0000313" key="1">
    <source>
        <dbReference type="EMBL" id="RFM32254.1"/>
    </source>
</evidence>
<proteinExistence type="predicted"/>
<protein>
    <recommendedName>
        <fullName evidence="3">DUF1834 family protein</fullName>
    </recommendedName>
</protein>
<keyword evidence="2" id="KW-1185">Reference proteome</keyword>
<reference evidence="1 2" key="1">
    <citation type="submission" date="2018-08" db="EMBL/GenBank/DDBJ databases">
        <title>Chitinophaga sp. K20C18050901, a novel bacterium isolated from forest soil.</title>
        <authorList>
            <person name="Wang C."/>
        </authorList>
    </citation>
    <scope>NUCLEOTIDE SEQUENCE [LARGE SCALE GENOMIC DNA]</scope>
    <source>
        <strain evidence="1 2">K20C18050901</strain>
    </source>
</reference>
<evidence type="ECO:0000313" key="2">
    <source>
        <dbReference type="Proteomes" id="UP000261174"/>
    </source>
</evidence>
<dbReference type="RefSeq" id="WP_116856340.1">
    <property type="nucleotide sequence ID" value="NZ_QTJV01000010.1"/>
</dbReference>
<gene>
    <name evidence="1" type="ORF">DXN04_26125</name>
</gene>
<organism evidence="1 2">
    <name type="scientific">Chitinophaga silvisoli</name>
    <dbReference type="NCBI Taxonomy" id="2291814"/>
    <lineage>
        <taxon>Bacteria</taxon>
        <taxon>Pseudomonadati</taxon>
        <taxon>Bacteroidota</taxon>
        <taxon>Chitinophagia</taxon>
        <taxon>Chitinophagales</taxon>
        <taxon>Chitinophagaceae</taxon>
        <taxon>Chitinophaga</taxon>
    </lineage>
</organism>
<dbReference type="AlphaFoldDB" id="A0A3E1NWN4"/>
<dbReference type="OrthoDB" id="1439818at2"/>
<dbReference type="Proteomes" id="UP000261174">
    <property type="component" value="Unassembled WGS sequence"/>
</dbReference>
<accession>A0A3E1NWN4</accession>
<dbReference type="EMBL" id="QTJV01000010">
    <property type="protein sequence ID" value="RFM32254.1"/>
    <property type="molecule type" value="Genomic_DNA"/>
</dbReference>
<name>A0A3E1NWN4_9BACT</name>
<evidence type="ECO:0008006" key="3">
    <source>
        <dbReference type="Google" id="ProtNLM"/>
    </source>
</evidence>
<comment type="caution">
    <text evidence="1">The sequence shown here is derived from an EMBL/GenBank/DDBJ whole genome shotgun (WGS) entry which is preliminary data.</text>
</comment>